<dbReference type="EMBL" id="WJEE01000038">
    <property type="protein sequence ID" value="MRI67713.1"/>
    <property type="molecule type" value="Genomic_DNA"/>
</dbReference>
<accession>A0A6N7QZZ0</accession>
<gene>
    <name evidence="1" type="ORF">GH885_15435</name>
</gene>
<evidence type="ECO:0000313" key="1">
    <source>
        <dbReference type="EMBL" id="MRI67713.1"/>
    </source>
</evidence>
<dbReference type="RefSeq" id="WP_153836267.1">
    <property type="nucleotide sequence ID" value="NZ_JBHUMW010000081.1"/>
</dbReference>
<reference evidence="1 2" key="1">
    <citation type="submission" date="2019-10" db="EMBL/GenBank/DDBJ databases">
        <title>Gracilibacillus salitolerans sp. nov., a moderate halophile isolated from a saline soil in northwest China.</title>
        <authorList>
            <person name="Gan L."/>
        </authorList>
    </citation>
    <scope>NUCLEOTIDE SEQUENCE [LARGE SCALE GENOMIC DNA]</scope>
    <source>
        <strain evidence="1 2">TP2-8</strain>
    </source>
</reference>
<evidence type="ECO:0000313" key="2">
    <source>
        <dbReference type="Proteomes" id="UP000435187"/>
    </source>
</evidence>
<dbReference type="Pfam" id="PF13780">
    <property type="entry name" value="DUF4176"/>
    <property type="match status" value="1"/>
</dbReference>
<organism evidence="1 2">
    <name type="scientific">Gracilibacillus thailandensis</name>
    <dbReference type="NCBI Taxonomy" id="563735"/>
    <lineage>
        <taxon>Bacteria</taxon>
        <taxon>Bacillati</taxon>
        <taxon>Bacillota</taxon>
        <taxon>Bacilli</taxon>
        <taxon>Bacillales</taxon>
        <taxon>Bacillaceae</taxon>
        <taxon>Gracilibacillus</taxon>
    </lineage>
</organism>
<name>A0A6N7QZZ0_9BACI</name>
<comment type="caution">
    <text evidence="1">The sequence shown here is derived from an EMBL/GenBank/DDBJ whole genome shotgun (WGS) entry which is preliminary data.</text>
</comment>
<proteinExistence type="predicted"/>
<dbReference type="InterPro" id="IPR025233">
    <property type="entry name" value="DUF4176"/>
</dbReference>
<dbReference type="Proteomes" id="UP000435187">
    <property type="component" value="Unassembled WGS sequence"/>
</dbReference>
<sequence>METLLPNGTIVLLKGGNKRLMIYGRKQLVTGEEKEDLQAQEEEITEQTMYDYIGVPYPEGYINQEYTYVFNHSDIIDIIFQGYEDQEEEEFQKILRQV</sequence>
<keyword evidence="2" id="KW-1185">Reference proteome</keyword>
<dbReference type="AlphaFoldDB" id="A0A6N7QZZ0"/>
<protein>
    <submittedName>
        <fullName evidence="1">DUF4176 domain-containing protein</fullName>
    </submittedName>
</protein>